<organism evidence="1 2">
    <name type="scientific">Scortum barcoo</name>
    <name type="common">barcoo grunter</name>
    <dbReference type="NCBI Taxonomy" id="214431"/>
    <lineage>
        <taxon>Eukaryota</taxon>
        <taxon>Metazoa</taxon>
        <taxon>Chordata</taxon>
        <taxon>Craniata</taxon>
        <taxon>Vertebrata</taxon>
        <taxon>Euteleostomi</taxon>
        <taxon>Actinopterygii</taxon>
        <taxon>Neopterygii</taxon>
        <taxon>Teleostei</taxon>
        <taxon>Neoteleostei</taxon>
        <taxon>Acanthomorphata</taxon>
        <taxon>Eupercaria</taxon>
        <taxon>Centrarchiformes</taxon>
        <taxon>Terapontoidei</taxon>
        <taxon>Terapontidae</taxon>
        <taxon>Scortum</taxon>
    </lineage>
</organism>
<dbReference type="Proteomes" id="UP000831701">
    <property type="component" value="Chromosome 22"/>
</dbReference>
<comment type="caution">
    <text evidence="1">The sequence shown here is derived from an EMBL/GenBank/DDBJ whole genome shotgun (WGS) entry which is preliminary data.</text>
</comment>
<sequence>MQRFAARDPGIWAKQPQALKEGFWTEESNRKQRRTLRITKNTKGIVFKMLVTMLTAMYIVVRVVESIGTRFARQQDPLPYLVSQPLPWQVHSVSHSRRSSKAEEFDGLRRNSIGVYRKNYVSMAIASASLAIPCVLSCSDSNASNGSCAVPPVPPLSPVEVEKAAATIQTHFRKFQQKKQKNGK</sequence>
<protein>
    <submittedName>
        <fullName evidence="1">Uncharacterized protein</fullName>
    </submittedName>
</protein>
<proteinExistence type="predicted"/>
<name>A0ACB8VEF0_9TELE</name>
<accession>A0ACB8VEF0</accession>
<evidence type="ECO:0000313" key="2">
    <source>
        <dbReference type="Proteomes" id="UP000831701"/>
    </source>
</evidence>
<keyword evidence="2" id="KW-1185">Reference proteome</keyword>
<reference evidence="1" key="1">
    <citation type="submission" date="2022-04" db="EMBL/GenBank/DDBJ databases">
        <title>Jade perch genome.</title>
        <authorList>
            <person name="Chao B."/>
        </authorList>
    </citation>
    <scope>NUCLEOTIDE SEQUENCE</scope>
    <source>
        <strain evidence="1">CB-2022</strain>
    </source>
</reference>
<dbReference type="EMBL" id="CM041552">
    <property type="protein sequence ID" value="KAI3353745.1"/>
    <property type="molecule type" value="Genomic_DNA"/>
</dbReference>
<gene>
    <name evidence="1" type="ORF">L3Q82_004977</name>
</gene>
<evidence type="ECO:0000313" key="1">
    <source>
        <dbReference type="EMBL" id="KAI3353745.1"/>
    </source>
</evidence>